<dbReference type="AlphaFoldDB" id="A0AAW6FP58"/>
<evidence type="ECO:0000259" key="1">
    <source>
        <dbReference type="Pfam" id="PF14397"/>
    </source>
</evidence>
<proteinExistence type="predicted"/>
<feature type="domain" description="Alpha-L-glutamate ligase-related protein ATP-grasp" evidence="1">
    <location>
        <begin position="107"/>
        <end position="364"/>
    </location>
</feature>
<name>A0AAW6FP58_9BACT</name>
<organism evidence="2 3">
    <name type="scientific">Odoribacter splanchnicus</name>
    <dbReference type="NCBI Taxonomy" id="28118"/>
    <lineage>
        <taxon>Bacteria</taxon>
        <taxon>Pseudomonadati</taxon>
        <taxon>Bacteroidota</taxon>
        <taxon>Bacteroidia</taxon>
        <taxon>Bacteroidales</taxon>
        <taxon>Odoribacteraceae</taxon>
        <taxon>Odoribacter</taxon>
    </lineage>
</organism>
<sequence>MEKIKSIFIFCLRFVHSIWFRLVQLVKLLSDPKYYRAPSYFPEYERRKSTWRIFFEQLWNIWREGDINEFYFLYGFDVIGFRRQRDYIDNRKFIRQRGKQNQENLVKPICVLRNKFLFGVVADALGVNTPSLVGIIHGNNFFVFAGHKTILWNDFLSQGEFDVFVKDSNGECGEGIFALQRRKGVLYVNKKETTIEEINSRINPCLSFIVQERISQHPALNKIYDKSINTIRLETVINPKTKEIEILPPLLRVGTSGHNVDNWAMGGLAIGIDEKGCLKKYGFYKPSFGTKTTQHPDTEVVFENYSIPFFAEAVDMARRFHSELHEIHSIGWDIAITDAGPCFIEGNDNWEISLVQICSKGLQREFEELFF</sequence>
<accession>A0AAW6FP58</accession>
<dbReference type="InterPro" id="IPR039523">
    <property type="entry name" value="RimK-rel_E_lig_ATP-grasp"/>
</dbReference>
<dbReference type="Pfam" id="PF14397">
    <property type="entry name" value="ATPgrasp_ST"/>
    <property type="match status" value="1"/>
</dbReference>
<dbReference type="RefSeq" id="WP_195306013.1">
    <property type="nucleotide sequence ID" value="NZ_JADMSC010000058.1"/>
</dbReference>
<evidence type="ECO:0000313" key="2">
    <source>
        <dbReference type="EMBL" id="MDB9224599.1"/>
    </source>
</evidence>
<evidence type="ECO:0000313" key="3">
    <source>
        <dbReference type="Proteomes" id="UP001212263"/>
    </source>
</evidence>
<dbReference type="EMBL" id="JAQMRD010000028">
    <property type="protein sequence ID" value="MDB9224599.1"/>
    <property type="molecule type" value="Genomic_DNA"/>
</dbReference>
<dbReference type="Proteomes" id="UP001212263">
    <property type="component" value="Unassembled WGS sequence"/>
</dbReference>
<comment type="caution">
    <text evidence="2">The sequence shown here is derived from an EMBL/GenBank/DDBJ whole genome shotgun (WGS) entry which is preliminary data.</text>
</comment>
<gene>
    <name evidence="2" type="ORF">PN645_16580</name>
</gene>
<reference evidence="2" key="1">
    <citation type="submission" date="2023-01" db="EMBL/GenBank/DDBJ databases">
        <title>Human gut microbiome strain richness.</title>
        <authorList>
            <person name="Chen-Liaw A."/>
        </authorList>
    </citation>
    <scope>NUCLEOTIDE SEQUENCE</scope>
    <source>
        <strain evidence="2">RTP21484st1_B7_RTP21484_190118</strain>
    </source>
</reference>
<protein>
    <submittedName>
        <fullName evidence="2">Sugar-transfer associated ATP-grasp domain-containing protein</fullName>
    </submittedName>
</protein>